<gene>
    <name evidence="2" type="ORF">LSAT_V11C800446210</name>
</gene>
<keyword evidence="3" id="KW-1185">Reference proteome</keyword>
<evidence type="ECO:0000313" key="3">
    <source>
        <dbReference type="Proteomes" id="UP000235145"/>
    </source>
</evidence>
<dbReference type="Proteomes" id="UP000235145">
    <property type="component" value="Unassembled WGS sequence"/>
</dbReference>
<sequence>MPMKNILKETHEFSFLCLLCPNTIRHPHITHALWFKPPATSACSSTTLWNSFVRATNSSPSSTNNAAEACPNLIFELKSLVSLIFWFILWFFLIWSHSKLES</sequence>
<keyword evidence="1" id="KW-1133">Transmembrane helix</keyword>
<protein>
    <submittedName>
        <fullName evidence="2">Uncharacterized protein</fullName>
    </submittedName>
</protein>
<dbReference type="AlphaFoldDB" id="A0A9R1WXQ3"/>
<organism evidence="2 3">
    <name type="scientific">Lactuca sativa</name>
    <name type="common">Garden lettuce</name>
    <dbReference type="NCBI Taxonomy" id="4236"/>
    <lineage>
        <taxon>Eukaryota</taxon>
        <taxon>Viridiplantae</taxon>
        <taxon>Streptophyta</taxon>
        <taxon>Embryophyta</taxon>
        <taxon>Tracheophyta</taxon>
        <taxon>Spermatophyta</taxon>
        <taxon>Magnoliopsida</taxon>
        <taxon>eudicotyledons</taxon>
        <taxon>Gunneridae</taxon>
        <taxon>Pentapetalae</taxon>
        <taxon>asterids</taxon>
        <taxon>campanulids</taxon>
        <taxon>Asterales</taxon>
        <taxon>Asteraceae</taxon>
        <taxon>Cichorioideae</taxon>
        <taxon>Cichorieae</taxon>
        <taxon>Lactucinae</taxon>
        <taxon>Lactuca</taxon>
    </lineage>
</organism>
<accession>A0A9R1WXQ3</accession>
<comment type="caution">
    <text evidence="2">The sequence shown here is derived from an EMBL/GenBank/DDBJ whole genome shotgun (WGS) entry which is preliminary data.</text>
</comment>
<reference evidence="2 3" key="1">
    <citation type="journal article" date="2017" name="Nat. Commun.">
        <title>Genome assembly with in vitro proximity ligation data and whole-genome triplication in lettuce.</title>
        <authorList>
            <person name="Reyes-Chin-Wo S."/>
            <person name="Wang Z."/>
            <person name="Yang X."/>
            <person name="Kozik A."/>
            <person name="Arikit S."/>
            <person name="Song C."/>
            <person name="Xia L."/>
            <person name="Froenicke L."/>
            <person name="Lavelle D.O."/>
            <person name="Truco M.J."/>
            <person name="Xia R."/>
            <person name="Zhu S."/>
            <person name="Xu C."/>
            <person name="Xu H."/>
            <person name="Xu X."/>
            <person name="Cox K."/>
            <person name="Korf I."/>
            <person name="Meyers B.C."/>
            <person name="Michelmore R.W."/>
        </authorList>
    </citation>
    <scope>NUCLEOTIDE SEQUENCE [LARGE SCALE GENOMIC DNA]</scope>
    <source>
        <strain evidence="3">cv. Salinas</strain>
        <tissue evidence="2">Seedlings</tissue>
    </source>
</reference>
<feature type="transmembrane region" description="Helical" evidence="1">
    <location>
        <begin position="80"/>
        <end position="98"/>
    </location>
</feature>
<name>A0A9R1WXQ3_LACSA</name>
<evidence type="ECO:0000256" key="1">
    <source>
        <dbReference type="SAM" id="Phobius"/>
    </source>
</evidence>
<proteinExistence type="predicted"/>
<keyword evidence="1" id="KW-0472">Membrane</keyword>
<dbReference type="EMBL" id="NBSK02000008">
    <property type="protein sequence ID" value="KAJ0190464.1"/>
    <property type="molecule type" value="Genomic_DNA"/>
</dbReference>
<keyword evidence="1" id="KW-0812">Transmembrane</keyword>
<evidence type="ECO:0000313" key="2">
    <source>
        <dbReference type="EMBL" id="KAJ0190464.1"/>
    </source>
</evidence>